<dbReference type="SUPFAM" id="SSF46689">
    <property type="entry name" value="Homeodomain-like"/>
    <property type="match status" value="1"/>
</dbReference>
<evidence type="ECO:0000313" key="6">
    <source>
        <dbReference type="Proteomes" id="UP001597417"/>
    </source>
</evidence>
<evidence type="ECO:0000256" key="2">
    <source>
        <dbReference type="PROSITE-ProRule" id="PRU00335"/>
    </source>
</evidence>
<dbReference type="InterPro" id="IPR001647">
    <property type="entry name" value="HTH_TetR"/>
</dbReference>
<sequence>MRALLRSLEAEKGSRMTSHTTTGRVNQKRRTYKAILDAAKELIRTDRAFTMLDVANAALVSEATAYRYFPDLNTLLQKAMSEQRPRPEEALASVAGSVDPVKRVTAATEYLLRHVLTFQNAVRATIAATIGAPQEAATTRRGLRFDLIDHALAPLAEAVGEDDPVLVQLKRDLSVVVGAESLFCLLDQCGLPPEEAIVSIVHTATTLTRAASREARKNKR</sequence>
<evidence type="ECO:0000259" key="4">
    <source>
        <dbReference type="PROSITE" id="PS50977"/>
    </source>
</evidence>
<dbReference type="Gene3D" id="1.10.357.10">
    <property type="entry name" value="Tetracycline Repressor, domain 2"/>
    <property type="match status" value="1"/>
</dbReference>
<evidence type="ECO:0000313" key="5">
    <source>
        <dbReference type="EMBL" id="MFD2419604.1"/>
    </source>
</evidence>
<feature type="DNA-binding region" description="H-T-H motif" evidence="2">
    <location>
        <begin position="50"/>
        <end position="69"/>
    </location>
</feature>
<dbReference type="EMBL" id="JBHUKR010000012">
    <property type="protein sequence ID" value="MFD2419604.1"/>
    <property type="molecule type" value="Genomic_DNA"/>
</dbReference>
<feature type="compositionally biased region" description="Polar residues" evidence="3">
    <location>
        <begin position="15"/>
        <end position="25"/>
    </location>
</feature>
<organism evidence="5 6">
    <name type="scientific">Amycolatopsis pigmentata</name>
    <dbReference type="NCBI Taxonomy" id="450801"/>
    <lineage>
        <taxon>Bacteria</taxon>
        <taxon>Bacillati</taxon>
        <taxon>Actinomycetota</taxon>
        <taxon>Actinomycetes</taxon>
        <taxon>Pseudonocardiales</taxon>
        <taxon>Pseudonocardiaceae</taxon>
        <taxon>Amycolatopsis</taxon>
    </lineage>
</organism>
<evidence type="ECO:0000256" key="1">
    <source>
        <dbReference type="ARBA" id="ARBA00023125"/>
    </source>
</evidence>
<dbReference type="Proteomes" id="UP001597417">
    <property type="component" value="Unassembled WGS sequence"/>
</dbReference>
<dbReference type="RefSeq" id="WP_378267631.1">
    <property type="nucleotide sequence ID" value="NZ_JBHUKR010000012.1"/>
</dbReference>
<proteinExistence type="predicted"/>
<name>A0ABW5FX59_9PSEU</name>
<accession>A0ABW5FX59</accession>
<feature type="region of interest" description="Disordered" evidence="3">
    <location>
        <begin position="1"/>
        <end position="26"/>
    </location>
</feature>
<dbReference type="InterPro" id="IPR009057">
    <property type="entry name" value="Homeodomain-like_sf"/>
</dbReference>
<keyword evidence="1 2" id="KW-0238">DNA-binding</keyword>
<gene>
    <name evidence="5" type="ORF">ACFSXZ_25065</name>
</gene>
<evidence type="ECO:0000256" key="3">
    <source>
        <dbReference type="SAM" id="MobiDB-lite"/>
    </source>
</evidence>
<reference evidence="6" key="1">
    <citation type="journal article" date="2019" name="Int. J. Syst. Evol. Microbiol.">
        <title>The Global Catalogue of Microorganisms (GCM) 10K type strain sequencing project: providing services to taxonomists for standard genome sequencing and annotation.</title>
        <authorList>
            <consortium name="The Broad Institute Genomics Platform"/>
            <consortium name="The Broad Institute Genome Sequencing Center for Infectious Disease"/>
            <person name="Wu L."/>
            <person name="Ma J."/>
        </authorList>
    </citation>
    <scope>NUCLEOTIDE SEQUENCE [LARGE SCALE GENOMIC DNA]</scope>
    <source>
        <strain evidence="6">CGMCC 4.7645</strain>
    </source>
</reference>
<comment type="caution">
    <text evidence="5">The sequence shown here is derived from an EMBL/GenBank/DDBJ whole genome shotgun (WGS) entry which is preliminary data.</text>
</comment>
<keyword evidence="6" id="KW-1185">Reference proteome</keyword>
<feature type="domain" description="HTH tetR-type" evidence="4">
    <location>
        <begin position="29"/>
        <end position="87"/>
    </location>
</feature>
<protein>
    <submittedName>
        <fullName evidence="5">TetR/AcrR family transcriptional regulator</fullName>
    </submittedName>
</protein>
<dbReference type="PROSITE" id="PS50977">
    <property type="entry name" value="HTH_TETR_2"/>
    <property type="match status" value="1"/>
</dbReference>